<proteinExistence type="predicted"/>
<accession>A0A9X4AZK5</accession>
<protein>
    <recommendedName>
        <fullName evidence="4">Bypass of forespore C C-terminal domain-containing protein</fullName>
    </recommendedName>
</protein>
<sequence>MDNLNNNSNLKSTKRNINKKQKAAMLVSFISLLAICFCLSYFITDYITDPNRDITNAEAQNETVYSENNKYLDNNIYVMLKTNDNIDMAENLINLKSKLDLSENITKEDLSEELSTQGYVLSEWDNNKLVYTRDAAVNTSKFKSDKYYLGEENGFISLFKTDSNGNIIESEKKVYSDSKPLSNLPEIDQNYIKEHKFSFDTKEEALQKLSEMIS</sequence>
<organism evidence="2 3">
    <name type="scientific">Clostridium tertium</name>
    <dbReference type="NCBI Taxonomy" id="1559"/>
    <lineage>
        <taxon>Bacteria</taxon>
        <taxon>Bacillati</taxon>
        <taxon>Bacillota</taxon>
        <taxon>Clostridia</taxon>
        <taxon>Eubacteriales</taxon>
        <taxon>Clostridiaceae</taxon>
        <taxon>Clostridium</taxon>
    </lineage>
</organism>
<dbReference type="RefSeq" id="WP_271846834.1">
    <property type="nucleotide sequence ID" value="NZ_JAMRYU010000005.1"/>
</dbReference>
<dbReference type="EMBL" id="JAMRYU010000005">
    <property type="protein sequence ID" value="MDC4239690.1"/>
    <property type="molecule type" value="Genomic_DNA"/>
</dbReference>
<reference evidence="2" key="1">
    <citation type="submission" date="2022-05" db="EMBL/GenBank/DDBJ databases">
        <title>Draft genome sequence of Clostridium tertium strain CP3 isolated from Peru.</title>
        <authorList>
            <person name="Hurtado R."/>
            <person name="Lima L."/>
            <person name="Sousa T."/>
            <person name="Jaiswal A.K."/>
            <person name="Tiwari S."/>
            <person name="Maturrano L."/>
            <person name="Brenig B."/>
            <person name="Azevedo V."/>
        </authorList>
    </citation>
    <scope>NUCLEOTIDE SEQUENCE</scope>
    <source>
        <strain evidence="2">CP3</strain>
    </source>
</reference>
<keyword evidence="1" id="KW-1133">Transmembrane helix</keyword>
<evidence type="ECO:0000313" key="2">
    <source>
        <dbReference type="EMBL" id="MDC4239690.1"/>
    </source>
</evidence>
<keyword evidence="3" id="KW-1185">Reference proteome</keyword>
<evidence type="ECO:0008006" key="4">
    <source>
        <dbReference type="Google" id="ProtNLM"/>
    </source>
</evidence>
<keyword evidence="1" id="KW-0812">Transmembrane</keyword>
<comment type="caution">
    <text evidence="2">The sequence shown here is derived from an EMBL/GenBank/DDBJ whole genome shotgun (WGS) entry which is preliminary data.</text>
</comment>
<gene>
    <name evidence="2" type="ORF">NE398_05885</name>
</gene>
<name>A0A9X4AZK5_9CLOT</name>
<evidence type="ECO:0000256" key="1">
    <source>
        <dbReference type="SAM" id="Phobius"/>
    </source>
</evidence>
<keyword evidence="1" id="KW-0472">Membrane</keyword>
<evidence type="ECO:0000313" key="3">
    <source>
        <dbReference type="Proteomes" id="UP001141183"/>
    </source>
</evidence>
<dbReference type="Proteomes" id="UP001141183">
    <property type="component" value="Unassembled WGS sequence"/>
</dbReference>
<dbReference type="AlphaFoldDB" id="A0A9X4AZK5"/>
<feature type="transmembrane region" description="Helical" evidence="1">
    <location>
        <begin position="23"/>
        <end position="43"/>
    </location>
</feature>